<feature type="transmembrane region" description="Helical" evidence="8">
    <location>
        <begin position="436"/>
        <end position="456"/>
    </location>
</feature>
<evidence type="ECO:0000256" key="9">
    <source>
        <dbReference type="SAM" id="SignalP"/>
    </source>
</evidence>
<dbReference type="Proteomes" id="UP000317318">
    <property type="component" value="Chromosome"/>
</dbReference>
<feature type="signal peptide" evidence="9">
    <location>
        <begin position="1"/>
        <end position="19"/>
    </location>
</feature>
<dbReference type="EMBL" id="CP036268">
    <property type="protein sequence ID" value="QDT37891.1"/>
    <property type="molecule type" value="Genomic_DNA"/>
</dbReference>
<reference evidence="11 12" key="1">
    <citation type="submission" date="2019-02" db="EMBL/GenBank/DDBJ databases">
        <title>Deep-cultivation of Planctomycetes and their phenomic and genomic characterization uncovers novel biology.</title>
        <authorList>
            <person name="Wiegand S."/>
            <person name="Jogler M."/>
            <person name="Boedeker C."/>
            <person name="Pinto D."/>
            <person name="Vollmers J."/>
            <person name="Rivas-Marin E."/>
            <person name="Kohn T."/>
            <person name="Peeters S.H."/>
            <person name="Heuer A."/>
            <person name="Rast P."/>
            <person name="Oberbeckmann S."/>
            <person name="Bunk B."/>
            <person name="Jeske O."/>
            <person name="Meyerdierks A."/>
            <person name="Storesund J.E."/>
            <person name="Kallscheuer N."/>
            <person name="Luecker S."/>
            <person name="Lage O.M."/>
            <person name="Pohl T."/>
            <person name="Merkel B.J."/>
            <person name="Hornburger P."/>
            <person name="Mueller R.-W."/>
            <person name="Bruemmer F."/>
            <person name="Labrenz M."/>
            <person name="Spormann A.M."/>
            <person name="Op den Camp H."/>
            <person name="Overmann J."/>
            <person name="Amann R."/>
            <person name="Jetten M.S.M."/>
            <person name="Mascher T."/>
            <person name="Medema M.H."/>
            <person name="Devos D.P."/>
            <person name="Kaster A.-K."/>
            <person name="Ovreas L."/>
            <person name="Rohde M."/>
            <person name="Galperin M.Y."/>
            <person name="Jogler C."/>
        </authorList>
    </citation>
    <scope>NUCLEOTIDE SEQUENCE [LARGE SCALE GENOMIC DNA]</scope>
    <source>
        <strain evidence="11 12">Pan189</strain>
    </source>
</reference>
<feature type="transmembrane region" description="Helical" evidence="8">
    <location>
        <begin position="398"/>
        <end position="424"/>
    </location>
</feature>
<evidence type="ECO:0000256" key="5">
    <source>
        <dbReference type="ARBA" id="ARBA00022989"/>
    </source>
</evidence>
<evidence type="ECO:0000259" key="10">
    <source>
        <dbReference type="PROSITE" id="PS51352"/>
    </source>
</evidence>
<evidence type="ECO:0000256" key="3">
    <source>
        <dbReference type="ARBA" id="ARBA00022692"/>
    </source>
</evidence>
<accession>A0A517R208</accession>
<feature type="region of interest" description="Disordered" evidence="7">
    <location>
        <begin position="219"/>
        <end position="243"/>
    </location>
</feature>
<dbReference type="GO" id="GO:0047134">
    <property type="term" value="F:protein-disulfide reductase [NAD(P)H] activity"/>
    <property type="evidence" value="ECO:0007669"/>
    <property type="project" value="UniProtKB-EC"/>
</dbReference>
<proteinExistence type="predicted"/>
<feature type="transmembrane region" description="Helical" evidence="8">
    <location>
        <begin position="527"/>
        <end position="546"/>
    </location>
</feature>
<dbReference type="GO" id="GO:0017004">
    <property type="term" value="P:cytochrome complex assembly"/>
    <property type="evidence" value="ECO:0007669"/>
    <property type="project" value="UniProtKB-KW"/>
</dbReference>
<keyword evidence="4" id="KW-0201">Cytochrome c-type biogenesis</keyword>
<feature type="transmembrane region" description="Helical" evidence="8">
    <location>
        <begin position="361"/>
        <end position="386"/>
    </location>
</feature>
<dbReference type="Pfam" id="PF13899">
    <property type="entry name" value="Thioredoxin_7"/>
    <property type="match status" value="1"/>
</dbReference>
<dbReference type="InterPro" id="IPR036249">
    <property type="entry name" value="Thioredoxin-like_sf"/>
</dbReference>
<dbReference type="PROSITE" id="PS51352">
    <property type="entry name" value="THIOREDOXIN_2"/>
    <property type="match status" value="1"/>
</dbReference>
<dbReference type="RefSeq" id="WP_310820330.1">
    <property type="nucleotide sequence ID" value="NZ_CP036268.1"/>
</dbReference>
<feature type="region of interest" description="Disordered" evidence="7">
    <location>
        <begin position="178"/>
        <end position="198"/>
    </location>
</feature>
<evidence type="ECO:0000313" key="11">
    <source>
        <dbReference type="EMBL" id="QDT37891.1"/>
    </source>
</evidence>
<evidence type="ECO:0000256" key="4">
    <source>
        <dbReference type="ARBA" id="ARBA00022748"/>
    </source>
</evidence>
<feature type="transmembrane region" description="Helical" evidence="8">
    <location>
        <begin position="476"/>
        <end position="492"/>
    </location>
</feature>
<dbReference type="InterPro" id="IPR003834">
    <property type="entry name" value="Cyt_c_assmbl_TM_dom"/>
</dbReference>
<dbReference type="KEGG" id="svp:Pan189_22740"/>
<keyword evidence="6 8" id="KW-0472">Membrane</keyword>
<evidence type="ECO:0000256" key="7">
    <source>
        <dbReference type="SAM" id="MobiDB-lite"/>
    </source>
</evidence>
<dbReference type="GO" id="GO:0045454">
    <property type="term" value="P:cell redox homeostasis"/>
    <property type="evidence" value="ECO:0007669"/>
    <property type="project" value="TreeGrafter"/>
</dbReference>
<feature type="transmembrane region" description="Helical" evidence="8">
    <location>
        <begin position="498"/>
        <end position="515"/>
    </location>
</feature>
<dbReference type="AlphaFoldDB" id="A0A517R208"/>
<dbReference type="InterPro" id="IPR013766">
    <property type="entry name" value="Thioredoxin_domain"/>
</dbReference>
<name>A0A517R208_9PLAN</name>
<keyword evidence="5 8" id="KW-1133">Transmembrane helix</keyword>
<gene>
    <name evidence="11" type="primary">dsbD_2</name>
    <name evidence="11" type="ORF">Pan189_22740</name>
</gene>
<dbReference type="Pfam" id="PF02683">
    <property type="entry name" value="DsbD_TM"/>
    <property type="match status" value="1"/>
</dbReference>
<feature type="transmembrane region" description="Helical" evidence="8">
    <location>
        <begin position="267"/>
        <end position="290"/>
    </location>
</feature>
<evidence type="ECO:0000313" key="12">
    <source>
        <dbReference type="Proteomes" id="UP000317318"/>
    </source>
</evidence>
<sequence length="711" mass="76479" precursor="true">MTRCLFAVGVILFGSVVNAQPIDLGNFGIGGSASERTPDPEISLSAELTAETLEPGAEATLAVTVKLPKGFYIYSTRPSSALATSIKVSEDAGLQPLDEKFRPDRLPKRVFEPQFNTEVEKFYDQVTWSRDYRITGTLDPADIQVVGDLTGAFCSTGEKGMCIPIRPPREFTVALMSAEQASRDEDETGESTEGGDDFSFSADDFAGSDFSATDFESSDFTDSNADGAGDATEPNSSDDATAEAESNGVVLVNEFEIEAAEGSLAKFLPLAFLGGFILNFMPCVLPVMAIKVMSFVQQAGEDRGRIFALNAVYALGVILVFCLLAALIVLPEYFSGLFGLLGLSGNNFGWGGLFQSQRFNMAMACLVFAMGMSLLGVFEIPIPGFVGSAAGSAQKEGLFGAFLTGIFATLLATPCTGPFVGVTIAWSIQQPPIHTFLVWATMGLGMASPYLVFGIVPGAVKLLPKPGNWMLRLKEFAGFVLMGTVIFVISFIDATYTVPLLIMLLGIAFALWMIGTVQSSTSFEGRLVGYTTAIVVGSFIVGFGYWTSPGESRTTNLVTTGGLQPIGNDDEQRPPVKAAVETSELPWETFSTNRLNDLRSTGRTVLIDFTADWCANCKVNENLALNTEKTYEFVQEHDVITLLADATHEDAEISMWLDRFRTSGLPLTVIFPGDRPNEPILLHSVYSQSALLSKLEEAVSTDIAALPTEQK</sequence>
<keyword evidence="3 8" id="KW-0812">Transmembrane</keyword>
<feature type="transmembrane region" description="Helical" evidence="8">
    <location>
        <begin position="311"/>
        <end position="341"/>
    </location>
</feature>
<keyword evidence="9" id="KW-0732">Signal</keyword>
<protein>
    <submittedName>
        <fullName evidence="11">Thiol:disulfide interchange protein DsbD</fullName>
        <ecNumber evidence="11">1.8.1.8</ecNumber>
    </submittedName>
</protein>
<keyword evidence="2" id="KW-1003">Cell membrane</keyword>
<keyword evidence="12" id="KW-1185">Reference proteome</keyword>
<comment type="subcellular location">
    <subcellularLocation>
        <location evidence="1">Cell membrane</location>
        <topology evidence="1">Multi-pass membrane protein</topology>
    </subcellularLocation>
</comment>
<dbReference type="GO" id="GO:0005886">
    <property type="term" value="C:plasma membrane"/>
    <property type="evidence" value="ECO:0007669"/>
    <property type="project" value="UniProtKB-SubCell"/>
</dbReference>
<dbReference type="EC" id="1.8.1.8" evidence="11"/>
<evidence type="ECO:0000256" key="1">
    <source>
        <dbReference type="ARBA" id="ARBA00004651"/>
    </source>
</evidence>
<keyword evidence="11" id="KW-0560">Oxidoreductase</keyword>
<dbReference type="PANTHER" id="PTHR32234">
    <property type="entry name" value="THIOL:DISULFIDE INTERCHANGE PROTEIN DSBD"/>
    <property type="match status" value="1"/>
</dbReference>
<feature type="chain" id="PRO_5021948435" evidence="9">
    <location>
        <begin position="20"/>
        <end position="711"/>
    </location>
</feature>
<evidence type="ECO:0000256" key="6">
    <source>
        <dbReference type="ARBA" id="ARBA00023136"/>
    </source>
</evidence>
<evidence type="ECO:0000256" key="8">
    <source>
        <dbReference type="SAM" id="Phobius"/>
    </source>
</evidence>
<feature type="domain" description="Thioredoxin" evidence="10">
    <location>
        <begin position="574"/>
        <end position="704"/>
    </location>
</feature>
<organism evidence="11 12">
    <name type="scientific">Stratiformator vulcanicus</name>
    <dbReference type="NCBI Taxonomy" id="2527980"/>
    <lineage>
        <taxon>Bacteria</taxon>
        <taxon>Pseudomonadati</taxon>
        <taxon>Planctomycetota</taxon>
        <taxon>Planctomycetia</taxon>
        <taxon>Planctomycetales</taxon>
        <taxon>Planctomycetaceae</taxon>
        <taxon>Stratiformator</taxon>
    </lineage>
</organism>
<dbReference type="PANTHER" id="PTHR32234:SF3">
    <property type="entry name" value="SUPPRESSION OF COPPER SENSITIVITY PROTEIN"/>
    <property type="match status" value="1"/>
</dbReference>
<dbReference type="SUPFAM" id="SSF52833">
    <property type="entry name" value="Thioredoxin-like"/>
    <property type="match status" value="1"/>
</dbReference>
<feature type="compositionally biased region" description="Acidic residues" evidence="7">
    <location>
        <begin position="184"/>
        <end position="196"/>
    </location>
</feature>
<dbReference type="Gene3D" id="3.40.30.10">
    <property type="entry name" value="Glutaredoxin"/>
    <property type="match status" value="1"/>
</dbReference>
<evidence type="ECO:0000256" key="2">
    <source>
        <dbReference type="ARBA" id="ARBA00022475"/>
    </source>
</evidence>